<reference evidence="1 2" key="1">
    <citation type="submission" date="2015-01" db="EMBL/GenBank/DDBJ databases">
        <title>Evolution of Trichinella species and genotypes.</title>
        <authorList>
            <person name="Korhonen P.K."/>
            <person name="Edoardo P."/>
            <person name="Giuseppe L.R."/>
            <person name="Gasser R.B."/>
        </authorList>
    </citation>
    <scope>NUCLEOTIDE SEQUENCE [LARGE SCALE GENOMIC DNA]</scope>
    <source>
        <strain evidence="1">ISS417</strain>
    </source>
</reference>
<dbReference type="OrthoDB" id="5937620at2759"/>
<name>A0A0V0SX52_9BILA</name>
<dbReference type="EMBL" id="JYDJ01001824">
    <property type="protein sequence ID" value="KRX31357.1"/>
    <property type="molecule type" value="Genomic_DNA"/>
</dbReference>
<evidence type="ECO:0000313" key="2">
    <source>
        <dbReference type="Proteomes" id="UP000055048"/>
    </source>
</evidence>
<proteinExistence type="predicted"/>
<gene>
    <name evidence="1" type="ORF">T05_6525</name>
</gene>
<dbReference type="AlphaFoldDB" id="A0A0V0SX52"/>
<accession>A0A0V0SX52</accession>
<dbReference type="Proteomes" id="UP000055048">
    <property type="component" value="Unassembled WGS sequence"/>
</dbReference>
<sequence>MKAKQLVVPTGNNLIRPIPAPAVTLSQQAHTILGGKN</sequence>
<organism evidence="1 2">
    <name type="scientific">Trichinella murrelli</name>
    <dbReference type="NCBI Taxonomy" id="144512"/>
    <lineage>
        <taxon>Eukaryota</taxon>
        <taxon>Metazoa</taxon>
        <taxon>Ecdysozoa</taxon>
        <taxon>Nematoda</taxon>
        <taxon>Enoplea</taxon>
        <taxon>Dorylaimia</taxon>
        <taxon>Trichinellida</taxon>
        <taxon>Trichinellidae</taxon>
        <taxon>Trichinella</taxon>
    </lineage>
</organism>
<keyword evidence="2" id="KW-1185">Reference proteome</keyword>
<comment type="caution">
    <text evidence="1">The sequence shown here is derived from an EMBL/GenBank/DDBJ whole genome shotgun (WGS) entry which is preliminary data.</text>
</comment>
<evidence type="ECO:0000313" key="1">
    <source>
        <dbReference type="EMBL" id="KRX31357.1"/>
    </source>
</evidence>
<protein>
    <submittedName>
        <fullName evidence="1">Uncharacterized protein</fullName>
    </submittedName>
</protein>
<feature type="non-terminal residue" evidence="1">
    <location>
        <position position="37"/>
    </location>
</feature>